<dbReference type="PANTHER" id="PTHR15503:SF22">
    <property type="entry name" value="TRANSPOSON TY3-I GAG POLYPROTEIN"/>
    <property type="match status" value="1"/>
</dbReference>
<name>V2XD03_MONRO</name>
<evidence type="ECO:0000313" key="2">
    <source>
        <dbReference type="Proteomes" id="UP000017559"/>
    </source>
</evidence>
<dbReference type="HOGENOM" id="CLU_000384_42_1_1"/>
<accession>V2XD03</accession>
<proteinExistence type="predicted"/>
<gene>
    <name evidence="1" type="ORF">Moror_13708</name>
</gene>
<organism evidence="1 2">
    <name type="scientific">Moniliophthora roreri (strain MCA 2997)</name>
    <name type="common">Cocoa frosty pod rot fungus</name>
    <name type="synonym">Crinipellis roreri</name>
    <dbReference type="NCBI Taxonomy" id="1381753"/>
    <lineage>
        <taxon>Eukaryota</taxon>
        <taxon>Fungi</taxon>
        <taxon>Dikarya</taxon>
        <taxon>Basidiomycota</taxon>
        <taxon>Agaricomycotina</taxon>
        <taxon>Agaricomycetes</taxon>
        <taxon>Agaricomycetidae</taxon>
        <taxon>Agaricales</taxon>
        <taxon>Marasmiineae</taxon>
        <taxon>Marasmiaceae</taxon>
        <taxon>Moniliophthora</taxon>
    </lineage>
</organism>
<evidence type="ECO:0000313" key="1">
    <source>
        <dbReference type="EMBL" id="ESK90380.1"/>
    </source>
</evidence>
<dbReference type="EMBL" id="AWSO01000449">
    <property type="protein sequence ID" value="ESK90380.1"/>
    <property type="molecule type" value="Genomic_DNA"/>
</dbReference>
<sequence>MMEDLMVSSLGGEQLILRMPWLRHYNPQIDWKHGKIEIPPRRKLNIKRFKGVLDHTPPEVLIQAKTSVSQMLEHNQKMEEKKPIEELIPDFLIDYKRQFEKHASERFPESRPYDHAIDLKPGVEALNCKVYPLSPIEQQLQNEFLTDNLRKCYI</sequence>
<dbReference type="OrthoDB" id="3262920at2759"/>
<evidence type="ECO:0008006" key="3">
    <source>
        <dbReference type="Google" id="ProtNLM"/>
    </source>
</evidence>
<dbReference type="AlphaFoldDB" id="V2XD03"/>
<dbReference type="Proteomes" id="UP000017559">
    <property type="component" value="Unassembled WGS sequence"/>
</dbReference>
<comment type="caution">
    <text evidence="1">The sequence shown here is derived from an EMBL/GenBank/DDBJ whole genome shotgun (WGS) entry which is preliminary data.</text>
</comment>
<dbReference type="PANTHER" id="PTHR15503">
    <property type="entry name" value="LDOC1 RELATED"/>
    <property type="match status" value="1"/>
</dbReference>
<reference evidence="1 2" key="1">
    <citation type="journal article" date="2014" name="BMC Genomics">
        <title>Genome and secretome analysis of the hemibiotrophic fungal pathogen, Moniliophthora roreri, which causes frosty pod rot disease of cacao: mechanisms of the biotrophic and necrotrophic phases.</title>
        <authorList>
            <person name="Meinhardt L.W."/>
            <person name="Costa G.G.L."/>
            <person name="Thomazella D.P.T."/>
            <person name="Teixeira P.J.P.L."/>
            <person name="Carazzolle M.F."/>
            <person name="Schuster S.C."/>
            <person name="Carlson J.E."/>
            <person name="Guiltinan M.J."/>
            <person name="Mieczkowski P."/>
            <person name="Farmer A."/>
            <person name="Ramaraj T."/>
            <person name="Crozier J."/>
            <person name="Davis R.E."/>
            <person name="Shao J."/>
            <person name="Melnick R.L."/>
            <person name="Pereira G.A.G."/>
            <person name="Bailey B.A."/>
        </authorList>
    </citation>
    <scope>NUCLEOTIDE SEQUENCE [LARGE SCALE GENOMIC DNA]</scope>
    <source>
        <strain evidence="1 2">MCA 2997</strain>
    </source>
</reference>
<protein>
    <recommendedName>
        <fullName evidence="3">Reverse transcriptase-rnase h-integrase</fullName>
    </recommendedName>
</protein>
<dbReference type="KEGG" id="mrr:Moror_13708"/>
<dbReference type="InterPro" id="IPR032567">
    <property type="entry name" value="RTL1-rel"/>
</dbReference>
<dbReference type="InterPro" id="IPR043502">
    <property type="entry name" value="DNA/RNA_pol_sf"/>
</dbReference>
<keyword evidence="2" id="KW-1185">Reference proteome</keyword>
<dbReference type="SUPFAM" id="SSF56672">
    <property type="entry name" value="DNA/RNA polymerases"/>
    <property type="match status" value="1"/>
</dbReference>